<evidence type="ECO:0000313" key="1">
    <source>
        <dbReference type="EMBL" id="RLL19010.1"/>
    </source>
</evidence>
<proteinExistence type="predicted"/>
<evidence type="ECO:0000313" key="2">
    <source>
        <dbReference type="Proteomes" id="UP000280271"/>
    </source>
</evidence>
<dbReference type="Proteomes" id="UP000280271">
    <property type="component" value="Unassembled WGS sequence"/>
</dbReference>
<organism evidence="1 2">
    <name type="scientific">Acinetobacter chengduensis</name>
    <dbReference type="NCBI Taxonomy" id="2420890"/>
    <lineage>
        <taxon>Bacteria</taxon>
        <taxon>Pseudomonadati</taxon>
        <taxon>Pseudomonadota</taxon>
        <taxon>Gammaproteobacteria</taxon>
        <taxon>Moraxellales</taxon>
        <taxon>Moraxellaceae</taxon>
        <taxon>Acinetobacter</taxon>
    </lineage>
</organism>
<protein>
    <recommendedName>
        <fullName evidence="3">DUF2750 domain-containing protein</fullName>
    </recommendedName>
</protein>
<comment type="caution">
    <text evidence="1">The sequence shown here is derived from an EMBL/GenBank/DDBJ whole genome shotgun (WGS) entry which is preliminary data.</text>
</comment>
<dbReference type="RefSeq" id="WP_121523543.1">
    <property type="nucleotide sequence ID" value="NZ_RCHC01000019.1"/>
</dbReference>
<gene>
    <name evidence="1" type="ORF">D9K81_14740</name>
</gene>
<accession>A0ABX9TSM2</accession>
<name>A0ABX9TSM2_9GAMM</name>
<keyword evidence="2" id="KW-1185">Reference proteome</keyword>
<sequence>MTAAQLILKKYGAVRGRYFLDNLPENFEYWSPEKKVVMNLTDLTKGLEDSDVIKLWVHIPELKKLVEAHERVLVWRMPACWLESCDGDEFGIVGAGMLLNTFPEGMSELDRNQLIQDINDVKACQEIGENEPSKKDI</sequence>
<dbReference type="EMBL" id="RCHC01000019">
    <property type="protein sequence ID" value="RLL19010.1"/>
    <property type="molecule type" value="Genomic_DNA"/>
</dbReference>
<evidence type="ECO:0008006" key="3">
    <source>
        <dbReference type="Google" id="ProtNLM"/>
    </source>
</evidence>
<reference evidence="1 2" key="1">
    <citation type="submission" date="2018-09" db="EMBL/GenBank/DDBJ databases">
        <title>The draft genome of Acinetobacter sp. strains.</title>
        <authorList>
            <person name="Qin J."/>
            <person name="Feng Y."/>
            <person name="Zong Z."/>
        </authorList>
    </citation>
    <scope>NUCLEOTIDE SEQUENCE [LARGE SCALE GENOMIC DNA]</scope>
    <source>
        <strain evidence="1 2">WCHAc060005</strain>
    </source>
</reference>